<feature type="compositionally biased region" description="Acidic residues" evidence="8">
    <location>
        <begin position="233"/>
        <end position="246"/>
    </location>
</feature>
<feature type="compositionally biased region" description="Polar residues" evidence="8">
    <location>
        <begin position="261"/>
        <end position="273"/>
    </location>
</feature>
<evidence type="ECO:0000256" key="1">
    <source>
        <dbReference type="ARBA" id="ARBA00004123"/>
    </source>
</evidence>
<name>A0A8X7NP88_CANPA</name>
<dbReference type="Pfam" id="PF00649">
    <property type="entry name" value="Copper-fist"/>
    <property type="match status" value="1"/>
</dbReference>
<dbReference type="GO" id="GO:0005507">
    <property type="term" value="F:copper ion binding"/>
    <property type="evidence" value="ECO:0007669"/>
    <property type="project" value="InterPro"/>
</dbReference>
<protein>
    <submittedName>
        <fullName evidence="10">Copper fist DNA binding domain family protein</fullName>
    </submittedName>
</protein>
<feature type="domain" description="Copper-fist" evidence="9">
    <location>
        <begin position="1"/>
        <end position="40"/>
    </location>
</feature>
<evidence type="ECO:0000313" key="10">
    <source>
        <dbReference type="EMBL" id="KAF6058567.1"/>
    </source>
</evidence>
<feature type="compositionally biased region" description="Basic and acidic residues" evidence="8">
    <location>
        <begin position="108"/>
        <end position="127"/>
    </location>
</feature>
<dbReference type="GO" id="GO:0006878">
    <property type="term" value="P:intracellular copper ion homeostasis"/>
    <property type="evidence" value="ECO:0007669"/>
    <property type="project" value="TreeGrafter"/>
</dbReference>
<gene>
    <name evidence="10" type="ORF">FOB60_000149</name>
</gene>
<evidence type="ECO:0000256" key="8">
    <source>
        <dbReference type="SAM" id="MobiDB-lite"/>
    </source>
</evidence>
<keyword evidence="3" id="KW-0862">Zinc</keyword>
<evidence type="ECO:0000256" key="6">
    <source>
        <dbReference type="ARBA" id="ARBA00023163"/>
    </source>
</evidence>
<dbReference type="Gene3D" id="3.90.430.10">
    <property type="entry name" value="Copper fist DNA-binding domain"/>
    <property type="match status" value="1"/>
</dbReference>
<keyword evidence="2" id="KW-0479">Metal-binding</keyword>
<evidence type="ECO:0000256" key="7">
    <source>
        <dbReference type="ARBA" id="ARBA00023242"/>
    </source>
</evidence>
<dbReference type="GO" id="GO:0005634">
    <property type="term" value="C:nucleus"/>
    <property type="evidence" value="ECO:0007669"/>
    <property type="project" value="UniProtKB-SubCell"/>
</dbReference>
<dbReference type="GO" id="GO:0045944">
    <property type="term" value="P:positive regulation of transcription by RNA polymerase II"/>
    <property type="evidence" value="ECO:0007669"/>
    <property type="project" value="TreeGrafter"/>
</dbReference>
<dbReference type="AlphaFoldDB" id="A0A8X7NP88"/>
<dbReference type="GO" id="GO:0006879">
    <property type="term" value="P:intracellular iron ion homeostasis"/>
    <property type="evidence" value="ECO:0007669"/>
    <property type="project" value="TreeGrafter"/>
</dbReference>
<dbReference type="PANTHER" id="PTHR28088">
    <property type="entry name" value="TRANSCRIPTIONAL ACTIVATOR HAA1-RELATED"/>
    <property type="match status" value="1"/>
</dbReference>
<evidence type="ECO:0000256" key="3">
    <source>
        <dbReference type="ARBA" id="ARBA00022833"/>
    </source>
</evidence>
<keyword evidence="4" id="KW-0186">Copper</keyword>
<comment type="caution">
    <text evidence="10">The sequence shown here is derived from an EMBL/GenBank/DDBJ whole genome shotgun (WGS) entry which is preliminary data.</text>
</comment>
<keyword evidence="7" id="KW-0539">Nucleus</keyword>
<dbReference type="PRINTS" id="PR00617">
    <property type="entry name" value="COPPERFIST"/>
</dbReference>
<evidence type="ECO:0000256" key="5">
    <source>
        <dbReference type="ARBA" id="ARBA00023015"/>
    </source>
</evidence>
<feature type="region of interest" description="Disordered" evidence="8">
    <location>
        <begin position="538"/>
        <end position="577"/>
    </location>
</feature>
<sequence>MVLINGVKYACDRCIRGHRVTTCTHTDQHLTMIKPKGRPASQCHHCRENRKQKSVHVTCTCGKKNKLPRSSSSTSINSSTIHETGCACHKTTHCTCGPSSGVSSTTKKNKETDTVKMRALLEGDIVKRSNSLPTRPRPKKRGSPGEIGTSSNEDNNHVQDQMDYGFIRPNETQLENPELSDNFVIEDILMPFETKKGLFDLFNKQDDQDGSNSVVSDGRNNVSQQFSIVTSQGEEEGEGEGGEEENESPRSRVKQEDSSERTSVFSPDRSNPSPGGFEVVDHMFPLFPLIGGPSFDNENKPLSGIPANARVPVPHQPTPIRPSLASQDTNSNSSLPSATESNHNINFGSSFDTNVQNTHFNQHSRGPKRPESVLSIASNSSARSFDFMGSNNYNNYNNNSLLNGGIPSSANSTAFPPSGADENNFTGTEPNDDHNTMNHHFGKTGLGAGKFGSQLSKIESEMYTDTFFDENCNEPFSDEAMNFGGVGVDDVNMQQDRPQLSEVLSTPTNFYPVNNDGNNNDQDGFQHGNNGIMVSDMTNLSGNEPLASSQNTSIGDLPFSKSNEAQRPDDSNASGLIGADMPIFQGFAIPLVNTPK</sequence>
<dbReference type="GO" id="GO:0000981">
    <property type="term" value="F:DNA-binding transcription factor activity, RNA polymerase II-specific"/>
    <property type="evidence" value="ECO:0007669"/>
    <property type="project" value="TreeGrafter"/>
</dbReference>
<accession>A0A8X7NP88</accession>
<comment type="subcellular location">
    <subcellularLocation>
        <location evidence="1">Nucleus</location>
    </subcellularLocation>
</comment>
<feature type="compositionally biased region" description="Basic and acidic residues" evidence="8">
    <location>
        <begin position="247"/>
        <end position="260"/>
    </location>
</feature>
<dbReference type="GO" id="GO:0000978">
    <property type="term" value="F:RNA polymerase II cis-regulatory region sequence-specific DNA binding"/>
    <property type="evidence" value="ECO:0007669"/>
    <property type="project" value="TreeGrafter"/>
</dbReference>
<dbReference type="Proteomes" id="UP000590412">
    <property type="component" value="Unassembled WGS sequence"/>
</dbReference>
<proteinExistence type="predicted"/>
<keyword evidence="5" id="KW-0805">Transcription regulation</keyword>
<dbReference type="SMART" id="SM00412">
    <property type="entry name" value="Cu_FIST"/>
    <property type="match status" value="1"/>
</dbReference>
<dbReference type="PROSITE" id="PS50073">
    <property type="entry name" value="COPPER_FIST_2"/>
    <property type="match status" value="1"/>
</dbReference>
<evidence type="ECO:0000256" key="2">
    <source>
        <dbReference type="ARBA" id="ARBA00022723"/>
    </source>
</evidence>
<dbReference type="InterPro" id="IPR051763">
    <property type="entry name" value="Copper_Homeo_Regul"/>
</dbReference>
<evidence type="ECO:0000256" key="4">
    <source>
        <dbReference type="ARBA" id="ARBA00023008"/>
    </source>
</evidence>
<dbReference type="EMBL" id="JABWAB010000001">
    <property type="protein sequence ID" value="KAF6058567.1"/>
    <property type="molecule type" value="Genomic_DNA"/>
</dbReference>
<feature type="region of interest" description="Disordered" evidence="8">
    <location>
        <begin position="230"/>
        <end position="277"/>
    </location>
</feature>
<dbReference type="PROSITE" id="PS01119">
    <property type="entry name" value="COPPER_FIST_1"/>
    <property type="match status" value="1"/>
</dbReference>
<dbReference type="PANTHER" id="PTHR28088:SF5">
    <property type="entry name" value="TRANSCRIPTIONAL ACTIVATOR HAA1-RELATED"/>
    <property type="match status" value="1"/>
</dbReference>
<feature type="compositionally biased region" description="Polar residues" evidence="8">
    <location>
        <begin position="324"/>
        <end position="364"/>
    </location>
</feature>
<evidence type="ECO:0000259" key="9">
    <source>
        <dbReference type="PROSITE" id="PS50073"/>
    </source>
</evidence>
<feature type="region of interest" description="Disordered" evidence="8">
    <location>
        <begin position="298"/>
        <end position="373"/>
    </location>
</feature>
<dbReference type="InterPro" id="IPR001083">
    <property type="entry name" value="Cu_fist_DNA-bd_dom"/>
</dbReference>
<dbReference type="SUPFAM" id="SSF57879">
    <property type="entry name" value="Zinc domain conserved in yeast copper-regulated transcription factors"/>
    <property type="match status" value="1"/>
</dbReference>
<feature type="region of interest" description="Disordered" evidence="8">
    <location>
        <begin position="99"/>
        <end position="158"/>
    </location>
</feature>
<keyword evidence="6" id="KW-0804">Transcription</keyword>
<reference evidence="10" key="1">
    <citation type="submission" date="2020-03" db="EMBL/GenBank/DDBJ databases">
        <title>FDA dAtabase for Regulatory Grade micrObial Sequences (FDA-ARGOS): Supporting development and validation of Infectious Disease Dx tests.</title>
        <authorList>
            <person name="Campos J."/>
            <person name="Goldberg B."/>
            <person name="Tallon L."/>
            <person name="Sadzewicz L."/>
            <person name="Vavikolanu K."/>
            <person name="Mehta A."/>
            <person name="Aluvathingal J."/>
            <person name="Nadendla S."/>
            <person name="Nandy P."/>
            <person name="Geyer C."/>
            <person name="Yan Y."/>
            <person name="Sichtig H."/>
        </authorList>
    </citation>
    <scope>NUCLEOTIDE SEQUENCE [LARGE SCALE GENOMIC DNA]</scope>
    <source>
        <strain evidence="10">FDAARGOS_652</strain>
    </source>
</reference>
<dbReference type="FunFam" id="3.90.430.10:FF:000001">
    <property type="entry name" value="Copper fist DNA-binding protein"/>
    <property type="match status" value="1"/>
</dbReference>
<dbReference type="InterPro" id="IPR036395">
    <property type="entry name" value="Cu_fist_DNA-bd_dom_sf"/>
</dbReference>
<feature type="compositionally biased region" description="Polar residues" evidence="8">
    <location>
        <begin position="538"/>
        <end position="563"/>
    </location>
</feature>
<dbReference type="OrthoDB" id="5600085at2759"/>
<dbReference type="SMART" id="SM01090">
    <property type="entry name" value="Copper-fist"/>
    <property type="match status" value="1"/>
</dbReference>
<organism evidence="10 11">
    <name type="scientific">Candida parapsilosis</name>
    <name type="common">Yeast</name>
    <dbReference type="NCBI Taxonomy" id="5480"/>
    <lineage>
        <taxon>Eukaryota</taxon>
        <taxon>Fungi</taxon>
        <taxon>Dikarya</taxon>
        <taxon>Ascomycota</taxon>
        <taxon>Saccharomycotina</taxon>
        <taxon>Pichiomycetes</taxon>
        <taxon>Debaryomycetaceae</taxon>
        <taxon>Candida/Lodderomyces clade</taxon>
        <taxon>Candida</taxon>
    </lineage>
</organism>
<evidence type="ECO:0000313" key="11">
    <source>
        <dbReference type="Proteomes" id="UP000590412"/>
    </source>
</evidence>